<organism evidence="2 3">
    <name type="scientific">Microbulbifer marinus</name>
    <dbReference type="NCBI Taxonomy" id="658218"/>
    <lineage>
        <taxon>Bacteria</taxon>
        <taxon>Pseudomonadati</taxon>
        <taxon>Pseudomonadota</taxon>
        <taxon>Gammaproteobacteria</taxon>
        <taxon>Cellvibrionales</taxon>
        <taxon>Microbulbiferaceae</taxon>
        <taxon>Microbulbifer</taxon>
    </lineage>
</organism>
<dbReference type="Pfam" id="PF01764">
    <property type="entry name" value="Lipase_3"/>
    <property type="match status" value="1"/>
</dbReference>
<dbReference type="EMBL" id="FNQO01000002">
    <property type="protein sequence ID" value="SEA23633.1"/>
    <property type="molecule type" value="Genomic_DNA"/>
</dbReference>
<feature type="domain" description="Fungal lipase-type" evidence="1">
    <location>
        <begin position="78"/>
        <end position="205"/>
    </location>
</feature>
<dbReference type="RefSeq" id="WP_091388555.1">
    <property type="nucleotide sequence ID" value="NZ_FNQO01000002.1"/>
</dbReference>
<dbReference type="Proteomes" id="UP000198658">
    <property type="component" value="Unassembled WGS sequence"/>
</dbReference>
<evidence type="ECO:0000313" key="3">
    <source>
        <dbReference type="Proteomes" id="UP000198658"/>
    </source>
</evidence>
<protein>
    <submittedName>
        <fullName evidence="2">Lipase (Class 3)</fullName>
    </submittedName>
</protein>
<dbReference type="PANTHER" id="PTHR45856:SF24">
    <property type="entry name" value="FUNGAL LIPASE-LIKE DOMAIN-CONTAINING PROTEIN"/>
    <property type="match status" value="1"/>
</dbReference>
<evidence type="ECO:0000313" key="2">
    <source>
        <dbReference type="EMBL" id="SEA23633.1"/>
    </source>
</evidence>
<dbReference type="CDD" id="cd00519">
    <property type="entry name" value="Lipase_3"/>
    <property type="match status" value="1"/>
</dbReference>
<dbReference type="InterPro" id="IPR051218">
    <property type="entry name" value="Sec_MonoDiacylglyc_Lipase"/>
</dbReference>
<dbReference type="AlphaFoldDB" id="A0A1H3ZIS9"/>
<dbReference type="OrthoDB" id="5522031at2"/>
<dbReference type="SUPFAM" id="SSF53474">
    <property type="entry name" value="alpha/beta-Hydrolases"/>
    <property type="match status" value="1"/>
</dbReference>
<evidence type="ECO:0000259" key="1">
    <source>
        <dbReference type="Pfam" id="PF01764"/>
    </source>
</evidence>
<dbReference type="PANTHER" id="PTHR45856">
    <property type="entry name" value="ALPHA/BETA-HYDROLASES SUPERFAMILY PROTEIN"/>
    <property type="match status" value="1"/>
</dbReference>
<dbReference type="InterPro" id="IPR002921">
    <property type="entry name" value="Fungal_lipase-type"/>
</dbReference>
<reference evidence="3" key="1">
    <citation type="submission" date="2016-10" db="EMBL/GenBank/DDBJ databases">
        <authorList>
            <person name="Varghese N."/>
            <person name="Submissions S."/>
        </authorList>
    </citation>
    <scope>NUCLEOTIDE SEQUENCE [LARGE SCALE GENOMIC DNA]</scope>
    <source>
        <strain evidence="3">CGMCC 1.10657</strain>
    </source>
</reference>
<dbReference type="InterPro" id="IPR029058">
    <property type="entry name" value="AB_hydrolase_fold"/>
</dbReference>
<dbReference type="GO" id="GO:0006629">
    <property type="term" value="P:lipid metabolic process"/>
    <property type="evidence" value="ECO:0007669"/>
    <property type="project" value="InterPro"/>
</dbReference>
<name>A0A1H3ZIS9_9GAMM</name>
<dbReference type="Gene3D" id="3.40.50.1820">
    <property type="entry name" value="alpha/beta hydrolase"/>
    <property type="match status" value="1"/>
</dbReference>
<accession>A0A1H3ZIS9</accession>
<keyword evidence="3" id="KW-1185">Reference proteome</keyword>
<dbReference type="STRING" id="658218.SAMN05216562_2423"/>
<sequence>MELTPLQSVSLSEDVYNLSKLSTIDAAITYLNSSYNGKISFYEENLLKGKTGGPGVIKVRTAFGFLLVGKGEYKNYAFILFRGTQYLADWLTNLNISLSRSASGQAVHDGFNKAFHSMLPQIQTFVSALPSGTEIHCLGHSLGGALATIAAEWVSKNTIHKPRLYTYGSPRVGLIGFSENCTSLLKEENIFRVYHRTDIVPCIPIWPFMHTPSSGREYFLPSPGLVPWSKYHDMRHYNDSVGKKSWSQIYAMRPPKRTDSGIETWLKSKSIIGPTISSIEWLNDAIIYVLKKCFEFAGRLIDLTASTYFTLMDRLAYILRKGIELSEKVSGWVLLLMQKIAQFLGMRKLIETADITREFMRQLLLKLSARVNEISKQALSRTLADGRAI</sequence>
<gene>
    <name evidence="2" type="ORF">SAMN05216562_2423</name>
</gene>
<proteinExistence type="predicted"/>